<feature type="region of interest" description="Disordered" evidence="1">
    <location>
        <begin position="33"/>
        <end position="110"/>
    </location>
</feature>
<evidence type="ECO:0000313" key="2">
    <source>
        <dbReference type="EMBL" id="GAF86727.1"/>
    </source>
</evidence>
<organism evidence="2">
    <name type="scientific">marine sediment metagenome</name>
    <dbReference type="NCBI Taxonomy" id="412755"/>
    <lineage>
        <taxon>unclassified sequences</taxon>
        <taxon>metagenomes</taxon>
        <taxon>ecological metagenomes</taxon>
    </lineage>
</organism>
<feature type="non-terminal residue" evidence="2">
    <location>
        <position position="160"/>
    </location>
</feature>
<feature type="compositionally biased region" description="Pro residues" evidence="1">
    <location>
        <begin position="65"/>
        <end position="75"/>
    </location>
</feature>
<protein>
    <submittedName>
        <fullName evidence="2">Uncharacterized protein</fullName>
    </submittedName>
</protein>
<name>X0TEY2_9ZZZZ</name>
<comment type="caution">
    <text evidence="2">The sequence shown here is derived from an EMBL/GenBank/DDBJ whole genome shotgun (WGS) entry which is preliminary data.</text>
</comment>
<gene>
    <name evidence="2" type="ORF">S01H1_30848</name>
</gene>
<accession>X0TEY2</accession>
<reference evidence="2" key="1">
    <citation type="journal article" date="2014" name="Front. Microbiol.">
        <title>High frequency of phylogenetically diverse reductive dehalogenase-homologous genes in deep subseafloor sedimentary metagenomes.</title>
        <authorList>
            <person name="Kawai M."/>
            <person name="Futagami T."/>
            <person name="Toyoda A."/>
            <person name="Takaki Y."/>
            <person name="Nishi S."/>
            <person name="Hori S."/>
            <person name="Arai W."/>
            <person name="Tsubouchi T."/>
            <person name="Morono Y."/>
            <person name="Uchiyama I."/>
            <person name="Ito T."/>
            <person name="Fujiyama A."/>
            <person name="Inagaki F."/>
            <person name="Takami H."/>
        </authorList>
    </citation>
    <scope>NUCLEOTIDE SEQUENCE</scope>
    <source>
        <strain evidence="2">Expedition CK06-06</strain>
    </source>
</reference>
<dbReference type="AlphaFoldDB" id="X0TEY2"/>
<evidence type="ECO:0000256" key="1">
    <source>
        <dbReference type="SAM" id="MobiDB-lite"/>
    </source>
</evidence>
<feature type="compositionally biased region" description="Basic and acidic residues" evidence="1">
    <location>
        <begin position="83"/>
        <end position="92"/>
    </location>
</feature>
<dbReference type="EMBL" id="BARS01019008">
    <property type="protein sequence ID" value="GAF86727.1"/>
    <property type="molecule type" value="Genomic_DNA"/>
</dbReference>
<sequence>MAKGEAVQAIRRLEADGIVTFDRARLNYKLTKKGRAAAAEVGERAAFPEEPPPPKPPKPTRQKKAPPPEPEPPAPKEAVPPRTPDEGVRRSDGLLADEGPGDTPPSPGEAFVVYRLGRKGTEKLAGNAANAEGVATHMIRTEDSMTQAGDTVHAFRVVVN</sequence>
<proteinExistence type="predicted"/>